<dbReference type="InterPro" id="IPR043968">
    <property type="entry name" value="SGNH"/>
</dbReference>
<dbReference type="WBParaSite" id="Csp11.Scaffold630.g20097.t1">
    <property type="protein sequence ID" value="Csp11.Scaffold630.g20097.t1"/>
    <property type="gene ID" value="Csp11.Scaffold630.g20097"/>
</dbReference>
<feature type="domain" description="Acyltransferase 3" evidence="2">
    <location>
        <begin position="25"/>
        <end position="233"/>
    </location>
</feature>
<feature type="transmembrane region" description="Helical" evidence="1">
    <location>
        <begin position="248"/>
        <end position="264"/>
    </location>
</feature>
<feature type="transmembrane region" description="Helical" evidence="1">
    <location>
        <begin position="43"/>
        <end position="59"/>
    </location>
</feature>
<proteinExistence type="predicted"/>
<keyword evidence="1" id="KW-1133">Transmembrane helix</keyword>
<dbReference type="InterPro" id="IPR002656">
    <property type="entry name" value="Acyl_transf_3_dom"/>
</dbReference>
<feature type="domain" description="SGNH" evidence="3">
    <location>
        <begin position="316"/>
        <end position="554"/>
    </location>
</feature>
<feature type="transmembrane region" description="Helical" evidence="1">
    <location>
        <begin position="182"/>
        <end position="201"/>
    </location>
</feature>
<dbReference type="GO" id="GO:0016020">
    <property type="term" value="C:membrane"/>
    <property type="evidence" value="ECO:0007669"/>
    <property type="project" value="TreeGrafter"/>
</dbReference>
<keyword evidence="1" id="KW-0812">Transmembrane</keyword>
<keyword evidence="4" id="KW-1185">Reference proteome</keyword>
<evidence type="ECO:0000259" key="2">
    <source>
        <dbReference type="Pfam" id="PF01757"/>
    </source>
</evidence>
<dbReference type="GO" id="GO:0000271">
    <property type="term" value="P:polysaccharide biosynthetic process"/>
    <property type="evidence" value="ECO:0007669"/>
    <property type="project" value="TreeGrafter"/>
</dbReference>
<dbReference type="GO" id="GO:0016747">
    <property type="term" value="F:acyltransferase activity, transferring groups other than amino-acyl groups"/>
    <property type="evidence" value="ECO:0007669"/>
    <property type="project" value="InterPro"/>
</dbReference>
<dbReference type="Proteomes" id="UP000095282">
    <property type="component" value="Unplaced"/>
</dbReference>
<feature type="transmembrane region" description="Helical" evidence="1">
    <location>
        <begin position="130"/>
        <end position="148"/>
    </location>
</feature>
<organism evidence="4 5">
    <name type="scientific">Caenorhabditis tropicalis</name>
    <dbReference type="NCBI Taxonomy" id="1561998"/>
    <lineage>
        <taxon>Eukaryota</taxon>
        <taxon>Metazoa</taxon>
        <taxon>Ecdysozoa</taxon>
        <taxon>Nematoda</taxon>
        <taxon>Chromadorea</taxon>
        <taxon>Rhabditida</taxon>
        <taxon>Rhabditina</taxon>
        <taxon>Rhabditomorpha</taxon>
        <taxon>Rhabditoidea</taxon>
        <taxon>Rhabditidae</taxon>
        <taxon>Peloderinae</taxon>
        <taxon>Caenorhabditis</taxon>
    </lineage>
</organism>
<name>A0A1I7UWP5_9PELO</name>
<dbReference type="PANTHER" id="PTHR23028:SF132">
    <property type="entry name" value="ACYL_TRANSF_3 DOMAIN-CONTAINING PROTEIN"/>
    <property type="match status" value="1"/>
</dbReference>
<reference evidence="5" key="1">
    <citation type="submission" date="2016-11" db="UniProtKB">
        <authorList>
            <consortium name="WormBaseParasite"/>
        </authorList>
    </citation>
    <scope>IDENTIFICATION</scope>
</reference>
<dbReference type="InterPro" id="IPR050879">
    <property type="entry name" value="Acyltransferase_3"/>
</dbReference>
<dbReference type="eggNOG" id="ENOG502SGA9">
    <property type="taxonomic scope" value="Eukaryota"/>
</dbReference>
<protein>
    <submittedName>
        <fullName evidence="5">Acyl_transf_3 domain-containing protein</fullName>
    </submittedName>
</protein>
<dbReference type="PANTHER" id="PTHR23028">
    <property type="entry name" value="ACETYLTRANSFERASE"/>
    <property type="match status" value="1"/>
</dbReference>
<evidence type="ECO:0000256" key="1">
    <source>
        <dbReference type="SAM" id="Phobius"/>
    </source>
</evidence>
<dbReference type="AlphaFoldDB" id="A0A1I7UWP5"/>
<dbReference type="Pfam" id="PF01757">
    <property type="entry name" value="Acyl_transf_3"/>
    <property type="match status" value="1"/>
</dbReference>
<evidence type="ECO:0000313" key="5">
    <source>
        <dbReference type="WBParaSite" id="Csp11.Scaffold630.g20097.t1"/>
    </source>
</evidence>
<dbReference type="Pfam" id="PF19040">
    <property type="entry name" value="SGNH"/>
    <property type="match status" value="1"/>
</dbReference>
<feature type="transmembrane region" description="Helical" evidence="1">
    <location>
        <begin position="213"/>
        <end position="236"/>
    </location>
</feature>
<sequence>MESGKKALIFMSNRVMTDSEDYFAMLSLAIDVFTHTWSLSVEVQFYLFVPFLYLIGARLLPRRFEITYYCILGSVSYIYSIVLCTEEIAFHSVAARLWQFSVGMAVYLISDSQNILYHEKSNKGYQLPENHRKILLLVILVVGSLFPLEIPSKVLRLLITFSTGFLMITRSKLIDRILETKFLTYFGDISYSLYLIHWPIYAFWKLMLSRDEIWNFEMIGAVGVTVLVAILSYHFYEKWYLKQSNEKVFVICFILFLFNNLIFHKEAIENSRASPPVITERLDGLNETEFVSFERAAELNKKWSVEDIKHLRVASCDYENKTLDWMGFCRHKGFNSTSGKYKLMLIGNSWAANQAVLLYQECGYQATSLSQMVAAICDPLTTTHDSKCSNALPMFEKRVEKEKPDYLFIISRFQSIGDPMNFTNIEDDPVYNQMSVQIENLSKHVKFKIFLMHQITRMRPSRVFDIVNAVKEKRNLTDFDNSIIEMDSRIPRLRYEKMVSGCPKCELFDYKPYFFNTTTQTWRFYNEKNNGLSYINAILHLTPHGLELVRPVFRNVCRYL</sequence>
<evidence type="ECO:0000259" key="3">
    <source>
        <dbReference type="Pfam" id="PF19040"/>
    </source>
</evidence>
<feature type="transmembrane region" description="Helical" evidence="1">
    <location>
        <begin position="66"/>
        <end position="82"/>
    </location>
</feature>
<accession>A0A1I7UWP5</accession>
<keyword evidence="1" id="KW-0472">Membrane</keyword>
<evidence type="ECO:0000313" key="4">
    <source>
        <dbReference type="Proteomes" id="UP000095282"/>
    </source>
</evidence>